<feature type="compositionally biased region" description="Polar residues" evidence="2">
    <location>
        <begin position="343"/>
        <end position="352"/>
    </location>
</feature>
<evidence type="ECO:0000313" key="3">
    <source>
        <dbReference type="EMBL" id="KAG5487097.1"/>
    </source>
</evidence>
<feature type="compositionally biased region" description="Basic and acidic residues" evidence="2">
    <location>
        <begin position="1051"/>
        <end position="1070"/>
    </location>
</feature>
<evidence type="ECO:0000313" key="4">
    <source>
        <dbReference type="Proteomes" id="UP000673552"/>
    </source>
</evidence>
<gene>
    <name evidence="3" type="ORF">LSCM1_07769</name>
</gene>
<name>A0A836HJ13_9TRYP</name>
<feature type="region of interest" description="Disordered" evidence="2">
    <location>
        <begin position="150"/>
        <end position="236"/>
    </location>
</feature>
<dbReference type="GO" id="GO:0005516">
    <property type="term" value="F:calmodulin binding"/>
    <property type="evidence" value="ECO:0007669"/>
    <property type="project" value="InterPro"/>
</dbReference>
<keyword evidence="4" id="KW-1185">Reference proteome</keyword>
<feature type="coiled-coil region" evidence="1">
    <location>
        <begin position="668"/>
        <end position="695"/>
    </location>
</feature>
<reference evidence="4" key="2">
    <citation type="journal article" date="2021" name="Sci. Data">
        <title>Chromosome-scale genome sequencing, assembly and annotation of six genomes from subfamily Leishmaniinae.</title>
        <authorList>
            <person name="Almutairi H."/>
            <person name="Urbaniak M.D."/>
            <person name="Bates M.D."/>
            <person name="Jariyapan N."/>
            <person name="Kwakye-Nuako G."/>
            <person name="Thomaz Soccol V."/>
            <person name="Al-Salem W.S."/>
            <person name="Dillon R.J."/>
            <person name="Bates P.A."/>
            <person name="Gatherer D."/>
        </authorList>
    </citation>
    <scope>NUCLEOTIDE SEQUENCE [LARGE SCALE GENOMIC DNA]</scope>
</reference>
<feature type="region of interest" description="Disordered" evidence="2">
    <location>
        <begin position="296"/>
        <end position="360"/>
    </location>
</feature>
<dbReference type="EMBL" id="JAFEUZ010000005">
    <property type="protein sequence ID" value="KAG5487097.1"/>
    <property type="molecule type" value="Genomic_DNA"/>
</dbReference>
<evidence type="ECO:0000256" key="2">
    <source>
        <dbReference type="SAM" id="MobiDB-lite"/>
    </source>
</evidence>
<dbReference type="OrthoDB" id="265539at2759"/>
<feature type="compositionally biased region" description="Low complexity" evidence="2">
    <location>
        <begin position="210"/>
        <end position="221"/>
    </location>
</feature>
<dbReference type="PANTHER" id="PTHR34732:SF3">
    <property type="entry name" value="ROD PROTEIN, PUTATIVE-RELATED"/>
    <property type="match status" value="1"/>
</dbReference>
<feature type="region of interest" description="Disordered" evidence="2">
    <location>
        <begin position="1"/>
        <end position="21"/>
    </location>
</feature>
<dbReference type="Pfam" id="PF05149">
    <property type="entry name" value="Flagellar_rod"/>
    <property type="match status" value="1"/>
</dbReference>
<feature type="compositionally biased region" description="Low complexity" evidence="2">
    <location>
        <begin position="100"/>
        <end position="116"/>
    </location>
</feature>
<dbReference type="GeneID" id="92517638"/>
<feature type="region of interest" description="Disordered" evidence="2">
    <location>
        <begin position="944"/>
        <end position="1031"/>
    </location>
</feature>
<feature type="region of interest" description="Disordered" evidence="2">
    <location>
        <begin position="427"/>
        <end position="450"/>
    </location>
</feature>
<dbReference type="PANTHER" id="PTHR34732">
    <property type="entry name" value="69 KDA PARAFLAGELLAR ROD PROTEIN-RELATED"/>
    <property type="match status" value="1"/>
</dbReference>
<reference evidence="4" key="1">
    <citation type="journal article" date="2021" name="Microbiol. Resour. Announc.">
        <title>LGAAP: Leishmaniinae Genome Assembly and Annotation Pipeline.</title>
        <authorList>
            <person name="Almutairi H."/>
            <person name="Urbaniak M.D."/>
            <person name="Bates M.D."/>
            <person name="Jariyapan N."/>
            <person name="Kwakye-Nuako G."/>
            <person name="Thomaz-Soccol V."/>
            <person name="Al-Salem W.S."/>
            <person name="Dillon R.J."/>
            <person name="Bates P.A."/>
            <person name="Gatherer D."/>
        </authorList>
    </citation>
    <scope>NUCLEOTIDE SEQUENCE [LARGE SCALE GENOMIC DNA]</scope>
</reference>
<comment type="caution">
    <text evidence="3">The sequence shown here is derived from an EMBL/GenBank/DDBJ whole genome shotgun (WGS) entry which is preliminary data.</text>
</comment>
<sequence>MPLPWRTKAAPSVSDGGSGGAATDLQVVPAALQTPTELSTAHAQLMLLEGLIRAAVASTGTSQASAQSYLQPFETTREMNGPTASRKLPAELATSTGTMASVPAPSATAAAPSSSTERLRALHDNLRRVRHLMQQYEETSQRVVEVHLIPSPETGEPTLGSVATPTAIAGKRTKVTRQQRSGSESAAAAAATKRSPMPQNSLNSADHDSSGGSSPPALGSLEQAAEPQKASPSLHQRRALTSDAVFTRFCSLRVPPDQLLLPIQAPASPSAVAGLSTQLQQRVSPRDLAVLRGIEEGAAETEKKNDGSSSNRDTACAKTRSSSNGTRSPQTPGGASAKDKDNSGFSGSLTSFASSTAQQRTRTSTEALLEAYAKLFYHPYVTAAPAPTADAEVVRELQDVRDRLAALQHCNLFAYEARLRAEAEAATAESHSGDCKASSTAKGVGPAKRRAATGEAVDDIKWQHIPIAIQHMQDGVTALQTRFTRDSHYARCGGQPISLIRQLSVWTQPLLRQLSELLSKRTLDDMAEITREKLRRMKFDVEELQQAQAEAISNGDMQRSEELYYEQTSVAEAMAGPYDELEATMLEYGEACVDAPLRRLLEERDLLTAQLTSVIETSTGKLTEVSLDVERVKEKRRAVAQARHRQRNSMSAYHHAWKRAWQTNSDQQMACYRAIEQLERQLSDLQQTQRFLVDDWISRVTRERQREEDAAAFACFADARGAALAETQSNLQTVVEGVRQYSGTVQFSCRHIEAFVCEVLRGHLSKSQLALRKDRLEQFRTLYLTLGDLRFKKARSAEEIQKNVDHYTLQQEVAMDALNPRAKEFSKAKRQWESAKAEALKELDQLDQRSRRQLEGFRQTERLLREAGVNFVSPEEELARRTEQRSQKLLQYQQLIEEGIGVRPATSTSGAPASASPTFTALEVSTPALAVRSSACTGAAAGLLGTNSTPSPRLQAFGSLGSSPRPPTAADAALSKASDGKNGRQLPSLRSTNCTYPPPQRTDDSNGDGDGDESLAPTKAMMPSLHGSKPTSAAAAVGAGLAAASVSSLHSTEECDKQGISKTALGDRSRAGTISNTVFTRGKFSKR</sequence>
<evidence type="ECO:0008006" key="5">
    <source>
        <dbReference type="Google" id="ProtNLM"/>
    </source>
</evidence>
<protein>
    <recommendedName>
        <fullName evidence="5">Paraflagellar rod protein</fullName>
    </recommendedName>
</protein>
<keyword evidence="1" id="KW-0175">Coiled coil</keyword>
<dbReference type="KEGG" id="lmat:92517638"/>
<dbReference type="InterPro" id="IPR007824">
    <property type="entry name" value="Flagellar_rod"/>
</dbReference>
<dbReference type="RefSeq" id="XP_067181331.1">
    <property type="nucleotide sequence ID" value="XM_067325126.1"/>
</dbReference>
<dbReference type="AlphaFoldDB" id="A0A836HJ13"/>
<dbReference type="InterPro" id="IPR053120">
    <property type="entry name" value="PFR_Component"/>
</dbReference>
<evidence type="ECO:0000256" key="1">
    <source>
        <dbReference type="SAM" id="Coils"/>
    </source>
</evidence>
<dbReference type="Proteomes" id="UP000673552">
    <property type="component" value="Unassembled WGS sequence"/>
</dbReference>
<organism evidence="3 4">
    <name type="scientific">Leishmania martiniquensis</name>
    <dbReference type="NCBI Taxonomy" id="1580590"/>
    <lineage>
        <taxon>Eukaryota</taxon>
        <taxon>Discoba</taxon>
        <taxon>Euglenozoa</taxon>
        <taxon>Kinetoplastea</taxon>
        <taxon>Metakinetoplastina</taxon>
        <taxon>Trypanosomatida</taxon>
        <taxon>Trypanosomatidae</taxon>
        <taxon>Leishmaniinae</taxon>
        <taxon>Leishmania</taxon>
    </lineage>
</organism>
<feature type="compositionally biased region" description="Polar residues" evidence="2">
    <location>
        <begin position="307"/>
        <end position="333"/>
    </location>
</feature>
<feature type="region of interest" description="Disordered" evidence="2">
    <location>
        <begin position="97"/>
        <end position="117"/>
    </location>
</feature>
<dbReference type="GO" id="GO:0031514">
    <property type="term" value="C:motile cilium"/>
    <property type="evidence" value="ECO:0007669"/>
    <property type="project" value="InterPro"/>
</dbReference>
<proteinExistence type="predicted"/>
<accession>A0A836HJ13</accession>
<feature type="region of interest" description="Disordered" evidence="2">
    <location>
        <begin position="1049"/>
        <end position="1073"/>
    </location>
</feature>